<organism evidence="1 2">
    <name type="scientific">Jeongeupia chitinilytica</name>
    <dbReference type="NCBI Taxonomy" id="1041641"/>
    <lineage>
        <taxon>Bacteria</taxon>
        <taxon>Pseudomonadati</taxon>
        <taxon>Pseudomonadota</taxon>
        <taxon>Betaproteobacteria</taxon>
        <taxon>Neisseriales</taxon>
        <taxon>Chitinibacteraceae</taxon>
        <taxon>Jeongeupia</taxon>
    </lineage>
</organism>
<comment type="caution">
    <text evidence="1">The sequence shown here is derived from an EMBL/GenBank/DDBJ whole genome shotgun (WGS) entry which is preliminary data.</text>
</comment>
<dbReference type="EMBL" id="BMYO01000003">
    <property type="protein sequence ID" value="GHD59817.1"/>
    <property type="molecule type" value="Genomic_DNA"/>
</dbReference>
<dbReference type="Proteomes" id="UP000604737">
    <property type="component" value="Unassembled WGS sequence"/>
</dbReference>
<dbReference type="RefSeq" id="WP_189459240.1">
    <property type="nucleotide sequence ID" value="NZ_BMYO01000003.1"/>
</dbReference>
<evidence type="ECO:0000313" key="2">
    <source>
        <dbReference type="Proteomes" id="UP000604737"/>
    </source>
</evidence>
<reference evidence="2" key="1">
    <citation type="journal article" date="2019" name="Int. J. Syst. Evol. Microbiol.">
        <title>The Global Catalogue of Microorganisms (GCM) 10K type strain sequencing project: providing services to taxonomists for standard genome sequencing and annotation.</title>
        <authorList>
            <consortium name="The Broad Institute Genomics Platform"/>
            <consortium name="The Broad Institute Genome Sequencing Center for Infectious Disease"/>
            <person name="Wu L."/>
            <person name="Ma J."/>
        </authorList>
    </citation>
    <scope>NUCLEOTIDE SEQUENCE [LARGE SCALE GENOMIC DNA]</scope>
    <source>
        <strain evidence="2">KCTC 23701</strain>
    </source>
</reference>
<protein>
    <submittedName>
        <fullName evidence="1">Uncharacterized protein</fullName>
    </submittedName>
</protein>
<name>A0ABQ3GZC9_9NEIS</name>
<gene>
    <name evidence="1" type="ORF">GCM10007350_11640</name>
</gene>
<evidence type="ECO:0000313" key="1">
    <source>
        <dbReference type="EMBL" id="GHD59817.1"/>
    </source>
</evidence>
<accession>A0ABQ3GZC9</accession>
<keyword evidence="2" id="KW-1185">Reference proteome</keyword>
<sequence length="91" mass="10178">MQDQYTNEKRPAFDELLSDLIEAATDIWGGGPRKMAVGFTDEQGHLYREIETNGMGEYNLLVHKLKNNGFVSSGRSGKFDDVFHLAQAKTA</sequence>
<proteinExistence type="predicted"/>